<evidence type="ECO:0000256" key="1">
    <source>
        <dbReference type="ARBA" id="ARBA00010871"/>
    </source>
</evidence>
<dbReference type="RefSeq" id="WP_310799259.1">
    <property type="nucleotide sequence ID" value="NZ_CP123872.1"/>
</dbReference>
<dbReference type="InterPro" id="IPR011761">
    <property type="entry name" value="ATP-grasp"/>
</dbReference>
<gene>
    <name evidence="5" type="ORF">QGN29_03355</name>
</gene>
<dbReference type="SUPFAM" id="SSF56059">
    <property type="entry name" value="Glutathione synthetase ATP-binding domain-like"/>
    <property type="match status" value="1"/>
</dbReference>
<evidence type="ECO:0000313" key="5">
    <source>
        <dbReference type="EMBL" id="WND03406.1"/>
    </source>
</evidence>
<dbReference type="GO" id="GO:0008716">
    <property type="term" value="F:D-alanine-D-alanine ligase activity"/>
    <property type="evidence" value="ECO:0007669"/>
    <property type="project" value="InterPro"/>
</dbReference>
<dbReference type="Pfam" id="PF07478">
    <property type="entry name" value="Dala_Dala_lig_C"/>
    <property type="match status" value="1"/>
</dbReference>
<dbReference type="Proteomes" id="UP001268683">
    <property type="component" value="Chromosome"/>
</dbReference>
<dbReference type="InterPro" id="IPR011095">
    <property type="entry name" value="Dala_Dala_lig_C"/>
</dbReference>
<protein>
    <submittedName>
        <fullName evidence="5">ATP-grasp domain-containing protein</fullName>
    </submittedName>
</protein>
<keyword evidence="3" id="KW-0547">Nucleotide-binding</keyword>
<dbReference type="PROSITE" id="PS50975">
    <property type="entry name" value="ATP_GRASP"/>
    <property type="match status" value="1"/>
</dbReference>
<evidence type="ECO:0000313" key="6">
    <source>
        <dbReference type="Proteomes" id="UP001268683"/>
    </source>
</evidence>
<dbReference type="PANTHER" id="PTHR23132">
    <property type="entry name" value="D-ALANINE--D-ALANINE LIGASE"/>
    <property type="match status" value="1"/>
</dbReference>
<evidence type="ECO:0000256" key="2">
    <source>
        <dbReference type="ARBA" id="ARBA00022598"/>
    </source>
</evidence>
<accession>A0AA52EEN3</accession>
<dbReference type="InterPro" id="IPR013815">
    <property type="entry name" value="ATP_grasp_subdomain_1"/>
</dbReference>
<keyword evidence="6" id="KW-1185">Reference proteome</keyword>
<evidence type="ECO:0000259" key="4">
    <source>
        <dbReference type="PROSITE" id="PS50975"/>
    </source>
</evidence>
<feature type="domain" description="ATP-grasp" evidence="4">
    <location>
        <begin position="130"/>
        <end position="329"/>
    </location>
</feature>
<dbReference type="GO" id="GO:0046872">
    <property type="term" value="F:metal ion binding"/>
    <property type="evidence" value="ECO:0007669"/>
    <property type="project" value="InterPro"/>
</dbReference>
<dbReference type="PANTHER" id="PTHR23132:SF23">
    <property type="entry name" value="D-ALANINE--D-ALANINE LIGASE B"/>
    <property type="match status" value="1"/>
</dbReference>
<dbReference type="EMBL" id="CP123872">
    <property type="protein sequence ID" value="WND03406.1"/>
    <property type="molecule type" value="Genomic_DNA"/>
</dbReference>
<dbReference type="Gene3D" id="3.30.470.20">
    <property type="entry name" value="ATP-grasp fold, B domain"/>
    <property type="match status" value="1"/>
</dbReference>
<comment type="similarity">
    <text evidence="1">Belongs to the D-alanine--D-alanine ligase family.</text>
</comment>
<proteinExistence type="inferred from homology"/>
<dbReference type="KEGG" id="tmk:QGN29_03355"/>
<reference evidence="5" key="1">
    <citation type="submission" date="2023-04" db="EMBL/GenBank/DDBJ databases">
        <title>Complete genome sequence of Temperatibacter marinus.</title>
        <authorList>
            <person name="Rong J.-C."/>
            <person name="Yi M.-L."/>
            <person name="Zhao Q."/>
        </authorList>
    </citation>
    <scope>NUCLEOTIDE SEQUENCE</scope>
    <source>
        <strain evidence="5">NBRC 110045</strain>
    </source>
</reference>
<name>A0AA52EEN3_9PROT</name>
<dbReference type="Gene3D" id="3.30.1490.20">
    <property type="entry name" value="ATP-grasp fold, A domain"/>
    <property type="match status" value="1"/>
</dbReference>
<dbReference type="GO" id="GO:0005524">
    <property type="term" value="F:ATP binding"/>
    <property type="evidence" value="ECO:0007669"/>
    <property type="project" value="UniProtKB-UniRule"/>
</dbReference>
<keyword evidence="3" id="KW-0067">ATP-binding</keyword>
<dbReference type="AlphaFoldDB" id="A0AA52EEN3"/>
<keyword evidence="2" id="KW-0436">Ligase</keyword>
<sequence length="352" mass="40044">MSGISLGHMLFDEGAPLRLKEEDKARLKVLFLAKHALAGGKFDKNDGIHSLYHDEIKHCLENLVDDLAVQNSYEALYEASDRNFIFTLFNRGGFRNSEILASCLSEYHSTPYLGAPPSMRGFADDKHLTKLLYGQLGIPTPRWQIYRTSDLSAPAPSFEADRYVVKPNNSSASWGINHGTDWDDLRPFVQELLRNNHDVIVEEYVPGEDVTVPSVGAGRPWILYPMLNPSQDDLNIVTYEQKRGFKGGSSIELFKEREAFPELVEYTKKCNTMIWPYDYGRFDYRIEPNGKVWALEFNLSCNLGQGRAIVESAKELGFSQQDIVESVLANSVERQRVMFEAVCNGEQIRWQM</sequence>
<evidence type="ECO:0000256" key="3">
    <source>
        <dbReference type="PROSITE-ProRule" id="PRU00409"/>
    </source>
</evidence>
<organism evidence="5 6">
    <name type="scientific">Temperatibacter marinus</name>
    <dbReference type="NCBI Taxonomy" id="1456591"/>
    <lineage>
        <taxon>Bacteria</taxon>
        <taxon>Pseudomonadati</taxon>
        <taxon>Pseudomonadota</taxon>
        <taxon>Alphaproteobacteria</taxon>
        <taxon>Kordiimonadales</taxon>
        <taxon>Temperatibacteraceae</taxon>
        <taxon>Temperatibacter</taxon>
    </lineage>
</organism>